<evidence type="ECO:0000256" key="1">
    <source>
        <dbReference type="ARBA" id="ARBA00004123"/>
    </source>
</evidence>
<dbReference type="PANTHER" id="PTHR10073:SF12">
    <property type="entry name" value="DNA MISMATCH REPAIR PROTEIN MLH1"/>
    <property type="match status" value="1"/>
</dbReference>
<evidence type="ECO:0000256" key="6">
    <source>
        <dbReference type="SAM" id="MobiDB-lite"/>
    </source>
</evidence>
<dbReference type="EnsemblMetazoa" id="SSS_1630s_mrna">
    <property type="protein sequence ID" value="KAF7489326.1"/>
    <property type="gene ID" value="SSS_1630"/>
</dbReference>
<dbReference type="Gene3D" id="3.30.230.10">
    <property type="match status" value="1"/>
</dbReference>
<reference evidence="10" key="1">
    <citation type="journal article" date="2020" name="PLoS Negl. Trop. Dis.">
        <title>High-quality nuclear genome for Sarcoptes scabiei-A critical resource for a neglected parasite.</title>
        <authorList>
            <person name="Korhonen P.K."/>
            <person name="Gasser R.B."/>
            <person name="Ma G."/>
            <person name="Wang T."/>
            <person name="Stroehlein A.J."/>
            <person name="Young N.D."/>
            <person name="Ang C.S."/>
            <person name="Fernando D.D."/>
            <person name="Lu H.C."/>
            <person name="Taylor S."/>
            <person name="Reynolds S.L."/>
            <person name="Mofiz E."/>
            <person name="Najaraj S.H."/>
            <person name="Gowda H."/>
            <person name="Madugundu A."/>
            <person name="Renuse S."/>
            <person name="Holt D."/>
            <person name="Pandey A."/>
            <person name="Papenfuss A.T."/>
            <person name="Fischer K."/>
        </authorList>
    </citation>
    <scope>NUCLEOTIDE SEQUENCE [LARGE SCALE GENOMIC DNA]</scope>
</reference>
<feature type="region of interest" description="Disordered" evidence="6">
    <location>
        <begin position="420"/>
        <end position="439"/>
    </location>
</feature>
<dbReference type="GO" id="GO:0032389">
    <property type="term" value="C:MutLalpha complex"/>
    <property type="evidence" value="ECO:0007669"/>
    <property type="project" value="TreeGrafter"/>
</dbReference>
<dbReference type="SMART" id="SM01340">
    <property type="entry name" value="DNA_mis_repair"/>
    <property type="match status" value="1"/>
</dbReference>
<evidence type="ECO:0000313" key="8">
    <source>
        <dbReference type="EMBL" id="KAF7489326.1"/>
    </source>
</evidence>
<evidence type="ECO:0000256" key="5">
    <source>
        <dbReference type="ARBA" id="ARBA00023242"/>
    </source>
</evidence>
<dbReference type="FunFam" id="3.30.230.10:FF:000014">
    <property type="entry name" value="DNA mismatch repair protein Mlh1"/>
    <property type="match status" value="1"/>
</dbReference>
<dbReference type="NCBIfam" id="TIGR00585">
    <property type="entry name" value="mutl"/>
    <property type="match status" value="1"/>
</dbReference>
<reference evidence="8" key="2">
    <citation type="submission" date="2020-01" db="EMBL/GenBank/DDBJ databases">
        <authorList>
            <person name="Korhonen P.K.K."/>
            <person name="Guangxu M.G."/>
            <person name="Wang T.W."/>
            <person name="Stroehlein A.J.S."/>
            <person name="Young N.D."/>
            <person name="Ang C.-S.A."/>
            <person name="Fernando D.W.F."/>
            <person name="Lu H.L."/>
            <person name="Taylor S.T."/>
            <person name="Ehtesham M.E.M."/>
            <person name="Najaraj S.H.N."/>
            <person name="Harsha G.H.G."/>
            <person name="Madugundu A.M."/>
            <person name="Renuse S.R."/>
            <person name="Holt D.H."/>
            <person name="Pandey A.P."/>
            <person name="Papenfuss A.P."/>
            <person name="Gasser R.B.G."/>
            <person name="Fischer K.F."/>
        </authorList>
    </citation>
    <scope>NUCLEOTIDE SEQUENCE</scope>
    <source>
        <strain evidence="8">SSS_KF_BRIS2020</strain>
    </source>
</reference>
<dbReference type="GO" id="GO:0140664">
    <property type="term" value="F:ATP-dependent DNA damage sensor activity"/>
    <property type="evidence" value="ECO:0007669"/>
    <property type="project" value="InterPro"/>
</dbReference>
<evidence type="ECO:0000313" key="9">
    <source>
        <dbReference type="EnsemblMetazoa" id="KAF7489326.1"/>
    </source>
</evidence>
<dbReference type="InterPro" id="IPR013507">
    <property type="entry name" value="DNA_mismatch_S5_2-like"/>
</dbReference>
<organism evidence="8">
    <name type="scientific">Sarcoptes scabiei</name>
    <name type="common">Itch mite</name>
    <name type="synonym">Acarus scabiei</name>
    <dbReference type="NCBI Taxonomy" id="52283"/>
    <lineage>
        <taxon>Eukaryota</taxon>
        <taxon>Metazoa</taxon>
        <taxon>Ecdysozoa</taxon>
        <taxon>Arthropoda</taxon>
        <taxon>Chelicerata</taxon>
        <taxon>Arachnida</taxon>
        <taxon>Acari</taxon>
        <taxon>Acariformes</taxon>
        <taxon>Sarcoptiformes</taxon>
        <taxon>Astigmata</taxon>
        <taxon>Psoroptidia</taxon>
        <taxon>Sarcoptoidea</taxon>
        <taxon>Sarcoptidae</taxon>
        <taxon>Sarcoptinae</taxon>
        <taxon>Sarcoptes</taxon>
    </lineage>
</organism>
<keyword evidence="5" id="KW-0539">Nucleus</keyword>
<keyword evidence="10" id="KW-1185">Reference proteome</keyword>
<dbReference type="GO" id="GO:0016887">
    <property type="term" value="F:ATP hydrolysis activity"/>
    <property type="evidence" value="ECO:0007669"/>
    <property type="project" value="InterPro"/>
</dbReference>
<evidence type="ECO:0000256" key="3">
    <source>
        <dbReference type="ARBA" id="ARBA00022763"/>
    </source>
</evidence>
<dbReference type="InterPro" id="IPR002099">
    <property type="entry name" value="MutL/Mlh/PMS"/>
</dbReference>
<dbReference type="InterPro" id="IPR014721">
    <property type="entry name" value="Ribsml_uS5_D2-typ_fold_subgr"/>
</dbReference>
<dbReference type="SUPFAM" id="SSF54211">
    <property type="entry name" value="Ribosomal protein S5 domain 2-like"/>
    <property type="match status" value="1"/>
</dbReference>
<evidence type="ECO:0000256" key="4">
    <source>
        <dbReference type="ARBA" id="ARBA00023204"/>
    </source>
</evidence>
<dbReference type="PROSITE" id="PS00058">
    <property type="entry name" value="DNA_MISMATCH_REPAIR_1"/>
    <property type="match status" value="1"/>
</dbReference>
<keyword evidence="4" id="KW-0234">DNA repair</keyword>
<dbReference type="InterPro" id="IPR032189">
    <property type="entry name" value="Mlh1_C"/>
</dbReference>
<evidence type="ECO:0000256" key="2">
    <source>
        <dbReference type="ARBA" id="ARBA00006082"/>
    </source>
</evidence>
<comment type="subcellular location">
    <subcellularLocation>
        <location evidence="1">Nucleus</location>
    </subcellularLocation>
</comment>
<dbReference type="AlphaFoldDB" id="A0A834R3E8"/>
<accession>A0A834R3E8</accession>
<dbReference type="InterPro" id="IPR020568">
    <property type="entry name" value="Ribosomal_Su5_D2-typ_SF"/>
</dbReference>
<dbReference type="OrthoDB" id="10263226at2759"/>
<proteinExistence type="inferred from homology"/>
<evidence type="ECO:0000313" key="10">
    <source>
        <dbReference type="Proteomes" id="UP000070412"/>
    </source>
</evidence>
<dbReference type="CDD" id="cd16926">
    <property type="entry name" value="HATPase_MutL-MLH-PMS-like"/>
    <property type="match status" value="1"/>
</dbReference>
<dbReference type="Pfam" id="PF13589">
    <property type="entry name" value="HATPase_c_3"/>
    <property type="match status" value="1"/>
</dbReference>
<gene>
    <name evidence="8" type="ORF">SSS_1630</name>
</gene>
<evidence type="ECO:0000259" key="7">
    <source>
        <dbReference type="SMART" id="SM01340"/>
    </source>
</evidence>
<name>A0A834R3E8_SARSC</name>
<dbReference type="Gene3D" id="3.30.565.10">
    <property type="entry name" value="Histidine kinase-like ATPase, C-terminal domain"/>
    <property type="match status" value="1"/>
</dbReference>
<dbReference type="InterPro" id="IPR036890">
    <property type="entry name" value="HATPase_C_sf"/>
</dbReference>
<dbReference type="Pfam" id="PF16413">
    <property type="entry name" value="Mlh1_C"/>
    <property type="match status" value="1"/>
</dbReference>
<dbReference type="GO" id="GO:0005524">
    <property type="term" value="F:ATP binding"/>
    <property type="evidence" value="ECO:0007669"/>
    <property type="project" value="InterPro"/>
</dbReference>
<keyword evidence="3" id="KW-0227">DNA damage</keyword>
<dbReference type="Pfam" id="PF01119">
    <property type="entry name" value="DNA_mis_repair"/>
    <property type="match status" value="1"/>
</dbReference>
<protein>
    <submittedName>
        <fullName evidence="8">DNA mismatch repair protein Mlh1</fullName>
    </submittedName>
</protein>
<dbReference type="InterPro" id="IPR038973">
    <property type="entry name" value="MutL/Mlh/Pms-like"/>
</dbReference>
<dbReference type="Proteomes" id="UP000070412">
    <property type="component" value="Unassembled WGS sequence"/>
</dbReference>
<dbReference type="PANTHER" id="PTHR10073">
    <property type="entry name" value="DNA MISMATCH REPAIR PROTEIN MLH, PMS, MUTL"/>
    <property type="match status" value="1"/>
</dbReference>
<dbReference type="EMBL" id="WVUK01000065">
    <property type="protein sequence ID" value="KAF7489326.1"/>
    <property type="molecule type" value="Genomic_DNA"/>
</dbReference>
<dbReference type="GO" id="GO:0030983">
    <property type="term" value="F:mismatched DNA binding"/>
    <property type="evidence" value="ECO:0007669"/>
    <property type="project" value="InterPro"/>
</dbReference>
<feature type="compositionally biased region" description="Low complexity" evidence="6">
    <location>
        <begin position="423"/>
        <end position="436"/>
    </location>
</feature>
<feature type="domain" description="DNA mismatch repair protein S5" evidence="7">
    <location>
        <begin position="238"/>
        <end position="357"/>
    </location>
</feature>
<sequence length="641" mass="73733">MEQKIRYNLINRLDQQIINKISAGEVIHRPMNVIKELMENRLVEMVCISIELNQKQNFSLDAGATNIQVTVKNGGMKQIIIQDNGCGINKEDMEIVCERFTTSKLTTMSDFETLNTFGFRGEALSSVSIVSKMSIISKTTDSICGYKAEYMEGHLIKNSLKPIAANDGTIIEVEDLFYNMPLRSKTISSESHELSLIQDLISKFAIIFSNKCGFILKKYGDNCQMINTKSSDTLLSNIDRLFGQSISSKLIAFDMDNPKLNYKVNGYFSNNDLNLKKFHFILSINSRLVECVNLRKSLKELFKNFLMKSGNPFILIFMQIDPKNIDVNLHPTKNEVKFLYDEEIIARIVEVIKEKLQNKPKNELDFNLSQDFQMNRISNENKSLNNFDLSIESKKSEKEFGQKLQKYQMENFFQSTPKMKALSNQSNEKTSSSSTKKSNKIIRIDSKQQRLDHYVNQRCSSNNRRSIELLSLSELRVEIGSNVDEVLLKIISESCFVGCVDKNYLLFQHQLDLYLLKLADFNQELFYQIFLLDFGNFNYLRFKTSLSLRMLLETYFEVYPDLKSSTNSVDEMIEMIISKQTLLEDYFSISLNDVEESLEALPVLIDQHQPNIFTCLSSFIESSIKSNGPMRSFASKALEKN</sequence>
<dbReference type="GO" id="GO:0006298">
    <property type="term" value="P:mismatch repair"/>
    <property type="evidence" value="ECO:0007669"/>
    <property type="project" value="InterPro"/>
</dbReference>
<dbReference type="InterPro" id="IPR014762">
    <property type="entry name" value="DNA_mismatch_repair_CS"/>
</dbReference>
<reference evidence="9" key="3">
    <citation type="submission" date="2022-06" db="UniProtKB">
        <authorList>
            <consortium name="EnsemblMetazoa"/>
        </authorList>
    </citation>
    <scope>IDENTIFICATION</scope>
</reference>
<dbReference type="SUPFAM" id="SSF55874">
    <property type="entry name" value="ATPase domain of HSP90 chaperone/DNA topoisomerase II/histidine kinase"/>
    <property type="match status" value="1"/>
</dbReference>
<comment type="similarity">
    <text evidence="2">Belongs to the DNA mismatch repair MutL/HexB family.</text>
</comment>